<dbReference type="GO" id="GO:0006397">
    <property type="term" value="P:mRNA processing"/>
    <property type="evidence" value="ECO:0007669"/>
    <property type="project" value="UniProtKB-KW"/>
</dbReference>
<keyword evidence="1 2" id="KW-0694">RNA-binding</keyword>
<dbReference type="Gene3D" id="3.30.70.330">
    <property type="match status" value="1"/>
</dbReference>
<dbReference type="PROSITE" id="PS50102">
    <property type="entry name" value="RRM"/>
    <property type="match status" value="1"/>
</dbReference>
<organism evidence="5 6">
    <name type="scientific">Cnephaeus nilssonii</name>
    <name type="common">Northern bat</name>
    <name type="synonym">Eptesicus nilssonii</name>
    <dbReference type="NCBI Taxonomy" id="3371016"/>
    <lineage>
        <taxon>Eukaryota</taxon>
        <taxon>Metazoa</taxon>
        <taxon>Chordata</taxon>
        <taxon>Craniata</taxon>
        <taxon>Vertebrata</taxon>
        <taxon>Euteleostomi</taxon>
        <taxon>Mammalia</taxon>
        <taxon>Eutheria</taxon>
        <taxon>Laurasiatheria</taxon>
        <taxon>Chiroptera</taxon>
        <taxon>Yangochiroptera</taxon>
        <taxon>Vespertilionidae</taxon>
        <taxon>Cnephaeus</taxon>
    </lineage>
</organism>
<sequence>MLRKATATRDMLLEPAWTTAYYRRIRPHVCSFWENVREERSVHTDTRSPDPDDPLADQNIEDRYYGISASTRLSPHCVGGLGDTITETDLRDHIYQFGEIWTVTVVQRQQWAFIQCATRQAAEGAAEKSFNQLIVDGRRLNVKWGRSQAARGKGKEKDGTADSGIKLEPVPGLPLALLPPPAAAETSANYFNLPSPPHPPPSPPPPVALRLW</sequence>
<proteinExistence type="predicted"/>
<feature type="region of interest" description="Disordered" evidence="3">
    <location>
        <begin position="146"/>
        <end position="167"/>
    </location>
</feature>
<dbReference type="Pfam" id="PF00076">
    <property type="entry name" value="RRM_1"/>
    <property type="match status" value="1"/>
</dbReference>
<dbReference type="Proteomes" id="UP001177744">
    <property type="component" value="Unassembled WGS sequence"/>
</dbReference>
<dbReference type="GO" id="GO:0000974">
    <property type="term" value="C:Prp19 complex"/>
    <property type="evidence" value="ECO:0007669"/>
    <property type="project" value="TreeGrafter"/>
</dbReference>
<comment type="caution">
    <text evidence="5">The sequence shown here is derived from an EMBL/GenBank/DDBJ whole genome shotgun (WGS) entry which is preliminary data.</text>
</comment>
<protein>
    <recommendedName>
        <fullName evidence="4">RRM domain-containing protein</fullName>
    </recommendedName>
</protein>
<dbReference type="PANTHER" id="PTHR14089">
    <property type="entry name" value="PRE-MRNA-SPLICING FACTOR RBM22"/>
    <property type="match status" value="1"/>
</dbReference>
<dbReference type="InterPro" id="IPR035979">
    <property type="entry name" value="RBD_domain_sf"/>
</dbReference>
<dbReference type="GO" id="GO:0017070">
    <property type="term" value="F:U6 snRNA binding"/>
    <property type="evidence" value="ECO:0007669"/>
    <property type="project" value="TreeGrafter"/>
</dbReference>
<dbReference type="InterPro" id="IPR012677">
    <property type="entry name" value="Nucleotide-bd_a/b_plait_sf"/>
</dbReference>
<feature type="region of interest" description="Disordered" evidence="3">
    <location>
        <begin position="186"/>
        <end position="212"/>
    </location>
</feature>
<reference evidence="5" key="1">
    <citation type="submission" date="2023-06" db="EMBL/GenBank/DDBJ databases">
        <title>Reference genome for the Northern bat (Eptesicus nilssonii), a most northern bat species.</title>
        <authorList>
            <person name="Laine V.N."/>
            <person name="Pulliainen A.T."/>
            <person name="Lilley T.M."/>
        </authorList>
    </citation>
    <scope>NUCLEOTIDE SEQUENCE</scope>
    <source>
        <strain evidence="5">BLF_Eptnil</strain>
        <tissue evidence="5">Kidney</tissue>
    </source>
</reference>
<dbReference type="SUPFAM" id="SSF54928">
    <property type="entry name" value="RNA-binding domain, RBD"/>
    <property type="match status" value="1"/>
</dbReference>
<dbReference type="InterPro" id="IPR000504">
    <property type="entry name" value="RRM_dom"/>
</dbReference>
<name>A0AA40HV33_CNENI</name>
<evidence type="ECO:0000256" key="1">
    <source>
        <dbReference type="ARBA" id="ARBA00022884"/>
    </source>
</evidence>
<dbReference type="AlphaFoldDB" id="A0AA40HV33"/>
<dbReference type="EMBL" id="JAULJE010000011">
    <property type="protein sequence ID" value="KAK1337521.1"/>
    <property type="molecule type" value="Genomic_DNA"/>
</dbReference>
<gene>
    <name evidence="5" type="ORF">QTO34_002152</name>
</gene>
<evidence type="ECO:0000256" key="2">
    <source>
        <dbReference type="PROSITE-ProRule" id="PRU00176"/>
    </source>
</evidence>
<dbReference type="GO" id="GO:0071006">
    <property type="term" value="C:U2-type catalytic step 1 spliceosome"/>
    <property type="evidence" value="ECO:0007669"/>
    <property type="project" value="TreeGrafter"/>
</dbReference>
<dbReference type="PANTHER" id="PTHR14089:SF18">
    <property type="entry name" value="PRE-MRNA-SPLICING FACTOR RBM22"/>
    <property type="match status" value="1"/>
</dbReference>
<evidence type="ECO:0000259" key="4">
    <source>
        <dbReference type="PROSITE" id="PS50102"/>
    </source>
</evidence>
<dbReference type="CDD" id="cd12224">
    <property type="entry name" value="RRM_RBM22"/>
    <property type="match status" value="1"/>
</dbReference>
<feature type="domain" description="RRM" evidence="4">
    <location>
        <begin position="78"/>
        <end position="147"/>
    </location>
</feature>
<keyword evidence="6" id="KW-1185">Reference proteome</keyword>
<dbReference type="SMART" id="SM00360">
    <property type="entry name" value="RRM"/>
    <property type="match status" value="1"/>
</dbReference>
<accession>A0AA40HV33</accession>
<evidence type="ECO:0000256" key="3">
    <source>
        <dbReference type="SAM" id="MobiDB-lite"/>
    </source>
</evidence>
<dbReference type="FunFam" id="3.30.70.330:FF:000137">
    <property type="entry name" value="pre-mRNA-splicing factor RBM22"/>
    <property type="match status" value="1"/>
</dbReference>
<evidence type="ECO:0000313" key="6">
    <source>
        <dbReference type="Proteomes" id="UP001177744"/>
    </source>
</evidence>
<evidence type="ECO:0000313" key="5">
    <source>
        <dbReference type="EMBL" id="KAK1337521.1"/>
    </source>
</evidence>
<feature type="compositionally biased region" description="Pro residues" evidence="3">
    <location>
        <begin position="194"/>
        <end position="212"/>
    </location>
</feature>
<dbReference type="GO" id="GO:0036002">
    <property type="term" value="F:pre-mRNA binding"/>
    <property type="evidence" value="ECO:0007669"/>
    <property type="project" value="TreeGrafter"/>
</dbReference>
<dbReference type="InterPro" id="IPR039171">
    <property type="entry name" value="Cwc2/Slt11"/>
</dbReference>
<dbReference type="GO" id="GO:0071007">
    <property type="term" value="C:U2-type catalytic step 2 spliceosome"/>
    <property type="evidence" value="ECO:0007669"/>
    <property type="project" value="TreeGrafter"/>
</dbReference>